<comment type="caution">
    <text evidence="1">The sequence shown here is derived from an EMBL/GenBank/DDBJ whole genome shotgun (WGS) entry which is preliminary data.</text>
</comment>
<reference evidence="1" key="1">
    <citation type="submission" date="2019-09" db="EMBL/GenBank/DDBJ databases">
        <authorList>
            <person name="Rodrigo-Torres L."/>
            <person name="Arahal R. D."/>
            <person name="Lucena T."/>
        </authorList>
    </citation>
    <scope>NUCLEOTIDE SEQUENCE</scope>
    <source>
        <strain evidence="1">ISS653</strain>
    </source>
</reference>
<evidence type="ECO:0000313" key="2">
    <source>
        <dbReference type="Proteomes" id="UP000356253"/>
    </source>
</evidence>
<dbReference type="EC" id="6.3.3.2" evidence="1"/>
<proteinExistence type="predicted"/>
<gene>
    <name evidence="1" type="ORF">FVB9532_03161</name>
</gene>
<evidence type="ECO:0000313" key="1">
    <source>
        <dbReference type="EMBL" id="VVV01867.1"/>
    </source>
</evidence>
<organism evidence="1 2">
    <name type="scientific">Mesonia oceanica</name>
    <dbReference type="NCBI Taxonomy" id="2687242"/>
    <lineage>
        <taxon>Bacteria</taxon>
        <taxon>Pseudomonadati</taxon>
        <taxon>Bacteroidota</taxon>
        <taxon>Flavobacteriia</taxon>
        <taxon>Flavobacteriales</taxon>
        <taxon>Flavobacteriaceae</taxon>
        <taxon>Mesonia</taxon>
    </lineage>
</organism>
<protein>
    <submittedName>
        <fullName evidence="1">5-formyltetrahydrofolate cyclo-ligase</fullName>
        <ecNumber evidence="1">6.3.3.2</ecNumber>
    </submittedName>
</protein>
<keyword evidence="2" id="KW-1185">Reference proteome</keyword>
<dbReference type="EMBL" id="CABVMM010000013">
    <property type="protein sequence ID" value="VVV01867.1"/>
    <property type="molecule type" value="Genomic_DNA"/>
</dbReference>
<accession>A0AC61YBI9</accession>
<dbReference type="Proteomes" id="UP000356253">
    <property type="component" value="Unassembled WGS sequence"/>
</dbReference>
<keyword evidence="1" id="KW-0436">Ligase</keyword>
<name>A0AC61YBI9_9FLAO</name>
<sequence length="189" mass="21814">MKKKDIRIAYRKKRNELSEEDIEEKSLSIANKLLELPIWNYSFYHIFLSIKHLKEVNTEFILHILNGKDKNAVVSKSDFKSLGMQHYLLTDATPLKANSWGIPEPMFGIEIPPQEIDVIFIPLLAFDKKGERIGYGKGFYDRFLKECKGNSVKVGLSFFEALDKISDIDVNDIGLDYCVTPDKIYTFNQ</sequence>